<feature type="transmembrane region" description="Helical" evidence="1">
    <location>
        <begin position="939"/>
        <end position="960"/>
    </location>
</feature>
<feature type="transmembrane region" description="Helical" evidence="1">
    <location>
        <begin position="1012"/>
        <end position="1031"/>
    </location>
</feature>
<dbReference type="AlphaFoldDB" id="A0A8J7CL06"/>
<protein>
    <submittedName>
        <fullName evidence="2">Efflux RND transporter permease subunit</fullName>
    </submittedName>
</protein>
<dbReference type="Gene3D" id="3.30.70.1320">
    <property type="entry name" value="Multidrug efflux transporter AcrB pore domain like"/>
    <property type="match status" value="1"/>
</dbReference>
<dbReference type="PANTHER" id="PTHR32063:SF16">
    <property type="entry name" value="CATION EFFLUX SYSTEM (ACRB_ACRD_ACRF FAMILY)"/>
    <property type="match status" value="1"/>
</dbReference>
<gene>
    <name evidence="2" type="ORF">IFK94_06725</name>
</gene>
<feature type="transmembrane region" description="Helical" evidence="1">
    <location>
        <begin position="972"/>
        <end position="992"/>
    </location>
</feature>
<dbReference type="GO" id="GO:0042910">
    <property type="term" value="F:xenobiotic transmembrane transporter activity"/>
    <property type="evidence" value="ECO:0007669"/>
    <property type="project" value="TreeGrafter"/>
</dbReference>
<proteinExistence type="predicted"/>
<dbReference type="Gene3D" id="3.30.70.1440">
    <property type="entry name" value="Multidrug efflux transporter AcrB pore domain"/>
    <property type="match status" value="1"/>
</dbReference>
<dbReference type="Pfam" id="PF00873">
    <property type="entry name" value="ACR_tran"/>
    <property type="match status" value="1"/>
</dbReference>
<comment type="caution">
    <text evidence="2">The sequence shown here is derived from an EMBL/GenBank/DDBJ whole genome shotgun (WGS) entry which is preliminary data.</text>
</comment>
<feature type="transmembrane region" description="Helical" evidence="1">
    <location>
        <begin position="358"/>
        <end position="377"/>
    </location>
</feature>
<dbReference type="Gene3D" id="3.30.70.1430">
    <property type="entry name" value="Multidrug efflux transporter AcrB pore domain"/>
    <property type="match status" value="2"/>
</dbReference>
<dbReference type="SUPFAM" id="SSF82866">
    <property type="entry name" value="Multidrug efflux transporter AcrB transmembrane domain"/>
    <property type="match status" value="2"/>
</dbReference>
<dbReference type="InterPro" id="IPR001036">
    <property type="entry name" value="Acrflvin-R"/>
</dbReference>
<feature type="transmembrane region" description="Helical" evidence="1">
    <location>
        <begin position="552"/>
        <end position="570"/>
    </location>
</feature>
<feature type="transmembrane region" description="Helical" evidence="1">
    <location>
        <begin position="914"/>
        <end position="933"/>
    </location>
</feature>
<feature type="transmembrane region" description="Helical" evidence="1">
    <location>
        <begin position="491"/>
        <end position="511"/>
    </location>
</feature>
<evidence type="ECO:0000313" key="2">
    <source>
        <dbReference type="EMBL" id="MBD3867798.1"/>
    </source>
</evidence>
<dbReference type="Proteomes" id="UP000648239">
    <property type="component" value="Unassembled WGS sequence"/>
</dbReference>
<dbReference type="InterPro" id="IPR027463">
    <property type="entry name" value="AcrB_DN_DC_subdom"/>
</dbReference>
<feature type="transmembrane region" description="Helical" evidence="1">
    <location>
        <begin position="1038"/>
        <end position="1064"/>
    </location>
</feature>
<sequence length="1085" mass="118284">MTSSMGPAGRIAHFFIESKLTPLIVVAAMILGVFAVMNTPREEEPQIVVPMVDLFVGMPGASPEEVESRITIPLEKKMWEIPGVEYVYSASMPGLSMITVRFLVGEDQERSLVKLYDKIAGNMNQMPAGATLPLVKLRTIDDVPVLALTLWGQNYDSFQLRQIAAELAKEIAKLEDVSDIRLTGGQRRQVQVLLDPGRMAAFGVDPAAVAFALTVQNATMPAGSLEEGNRELLVETGAFLTDVESVRNIVVGVHGGRPVYLTDVAQVRDGPEEATTYVMFMPGPAAGARGIEVQPGQDLMTSAVTIAVSKRKGSDAEKVVRRAMQRVEDLQERLIPSDVQVTVTRDYGATSSEKARELLTHLILAILTVTLVIALFLGWRGGLVVFVSVPVTFALTLFVYYLFDFTLNRVTLFALIFVTGIVVDDSIIVVENIVRHFAMKKRPALDAAVFAVSEVGNPTILATFTVIAAVLPLAFVRGLMGPYMLPMPIGASLAMMFSLGIALSAAPWLAYRLLKGGHAHGQEAEDDALQKTWIYRIYHRILVPMVVAPWKGLLFLGAVTVLLVLSILMVPAKMVTVKMLPFDNKSELQIVIDMPEGTALERTTAVAQEIGEYLRTVPEVTDLQIYAGASAPYNFNGLVRHYDLRQGANVADLQVNLLPKHDREDQSHPIAKRIRPGIVEIGDRYGAAVKVLEIPPGPPVLSTLVAEVYGPDQDSRIGTAREILNIFKSTEGVVDVDWFVEERQPKTVFEVDREKAALHGVAAAQVARTLRLALAGEQVGVLHDPAATEPVSIQLRMPRAERSSVDRLQTVRVVSMNGALVPLSELVSVRKTEQQVSRHRKNLRPVVYVTGDVAGTEESPVYAIMALAEKIEELKSPAGTTVEQYYTDAPPTDEDVAMKWDGEWHITYEVFRDMGAAFGVVMILIYMLIIAWFKSFKVPLVMMISIPLSLVGVLPGHWLFGAFFTATSMIGFIALAGIMVRNAVLLIDFVHLSLAEGKSLGEAVVEAGAVRFRPILLTAGTVVAGAVVILFDPIFQGLAIALMGGAIASTVLTLVVVPLVYYIVERGNHEAPLPAEWLTKKEGKN</sequence>
<keyword evidence="1" id="KW-1133">Transmembrane helix</keyword>
<feature type="transmembrane region" description="Helical" evidence="1">
    <location>
        <begin position="460"/>
        <end position="479"/>
    </location>
</feature>
<reference evidence="2 3" key="1">
    <citation type="submission" date="2020-08" db="EMBL/GenBank/DDBJ databases">
        <title>Acidobacteriota in marine sediments use diverse sulfur dissimilation pathways.</title>
        <authorList>
            <person name="Wasmund K."/>
        </authorList>
    </citation>
    <scope>NUCLEOTIDE SEQUENCE [LARGE SCALE GENOMIC DNA]</scope>
    <source>
        <strain evidence="2">MAG AM4</strain>
    </source>
</reference>
<dbReference type="PRINTS" id="PR00702">
    <property type="entry name" value="ACRIFLAVINRP"/>
</dbReference>
<dbReference type="SUPFAM" id="SSF82714">
    <property type="entry name" value="Multidrug efflux transporter AcrB TolC docking domain, DN and DC subdomains"/>
    <property type="match status" value="2"/>
</dbReference>
<feature type="transmembrane region" description="Helical" evidence="1">
    <location>
        <begin position="410"/>
        <end position="430"/>
    </location>
</feature>
<keyword evidence="1" id="KW-0812">Transmembrane</keyword>
<dbReference type="EMBL" id="JACXWD010000016">
    <property type="protein sequence ID" value="MBD3867798.1"/>
    <property type="molecule type" value="Genomic_DNA"/>
</dbReference>
<dbReference type="Gene3D" id="3.30.2090.10">
    <property type="entry name" value="Multidrug efflux transporter AcrB TolC docking domain, DN and DC subdomains"/>
    <property type="match status" value="2"/>
</dbReference>
<feature type="transmembrane region" description="Helical" evidence="1">
    <location>
        <begin position="383"/>
        <end position="403"/>
    </location>
</feature>
<accession>A0A8J7CL06</accession>
<keyword evidence="1" id="KW-0472">Membrane</keyword>
<dbReference type="SUPFAM" id="SSF82693">
    <property type="entry name" value="Multidrug efflux transporter AcrB pore domain, PN1, PN2, PC1 and PC2 subdomains"/>
    <property type="match status" value="3"/>
</dbReference>
<name>A0A8J7CL06_9BACT</name>
<feature type="transmembrane region" description="Helical" evidence="1">
    <location>
        <begin position="20"/>
        <end position="37"/>
    </location>
</feature>
<evidence type="ECO:0000256" key="1">
    <source>
        <dbReference type="SAM" id="Phobius"/>
    </source>
</evidence>
<dbReference type="GO" id="GO:0005886">
    <property type="term" value="C:plasma membrane"/>
    <property type="evidence" value="ECO:0007669"/>
    <property type="project" value="TreeGrafter"/>
</dbReference>
<organism evidence="2 3">
    <name type="scientific">Candidatus Polarisedimenticola svalbardensis</name>
    <dbReference type="NCBI Taxonomy" id="2886004"/>
    <lineage>
        <taxon>Bacteria</taxon>
        <taxon>Pseudomonadati</taxon>
        <taxon>Acidobacteriota</taxon>
        <taxon>Candidatus Polarisedimenticolia</taxon>
        <taxon>Candidatus Polarisedimenticolales</taxon>
        <taxon>Candidatus Polarisedimenticolaceae</taxon>
        <taxon>Candidatus Polarisedimenticola</taxon>
    </lineage>
</organism>
<evidence type="ECO:0000313" key="3">
    <source>
        <dbReference type="Proteomes" id="UP000648239"/>
    </source>
</evidence>
<dbReference type="PANTHER" id="PTHR32063">
    <property type="match status" value="1"/>
</dbReference>
<dbReference type="Gene3D" id="1.20.1640.10">
    <property type="entry name" value="Multidrug efflux transporter AcrB transmembrane domain"/>
    <property type="match status" value="2"/>
</dbReference>